<dbReference type="OrthoDB" id="839742at2"/>
<evidence type="ECO:0000259" key="2">
    <source>
        <dbReference type="PROSITE" id="PS51688"/>
    </source>
</evidence>
<protein>
    <recommendedName>
        <fullName evidence="2">Peptidase S74 domain-containing protein</fullName>
    </recommendedName>
</protein>
<evidence type="ECO:0000313" key="3">
    <source>
        <dbReference type="EMBL" id="TCC94300.1"/>
    </source>
</evidence>
<feature type="domain" description="Peptidase S74" evidence="2">
    <location>
        <begin position="1"/>
        <end position="128"/>
    </location>
</feature>
<feature type="signal peptide" evidence="1">
    <location>
        <begin position="1"/>
        <end position="21"/>
    </location>
</feature>
<gene>
    <name evidence="3" type="ORF">EZ428_05860</name>
</gene>
<name>A0A4R0N3D2_9SPHI</name>
<keyword evidence="4" id="KW-1185">Reference proteome</keyword>
<dbReference type="RefSeq" id="WP_131552161.1">
    <property type="nucleotide sequence ID" value="NZ_SJSK01000001.1"/>
</dbReference>
<dbReference type="EMBL" id="SJSK01000001">
    <property type="protein sequence ID" value="TCC94300.1"/>
    <property type="molecule type" value="Genomic_DNA"/>
</dbReference>
<accession>A0A4R0N3D2</accession>
<dbReference type="Proteomes" id="UP000292884">
    <property type="component" value="Unassembled WGS sequence"/>
</dbReference>
<evidence type="ECO:0000256" key="1">
    <source>
        <dbReference type="SAM" id="SignalP"/>
    </source>
</evidence>
<evidence type="ECO:0000313" key="4">
    <source>
        <dbReference type="Proteomes" id="UP000292884"/>
    </source>
</evidence>
<reference evidence="3 4" key="1">
    <citation type="submission" date="2019-02" db="EMBL/GenBank/DDBJ databases">
        <title>Pedobacter sp. RP-1-13 sp. nov., isolated from Arctic soil.</title>
        <authorList>
            <person name="Dahal R.H."/>
        </authorList>
    </citation>
    <scope>NUCLEOTIDE SEQUENCE [LARGE SCALE GENOMIC DNA]</scope>
    <source>
        <strain evidence="3 4">RP-1-13</strain>
    </source>
</reference>
<dbReference type="AlphaFoldDB" id="A0A4R0N3D2"/>
<keyword evidence="1" id="KW-0732">Signal</keyword>
<proteinExistence type="predicted"/>
<sequence>MKQILSIIAIAMVGFVAQSNAQTAKQTNVTPIKNSLSTVVKLEPINFTYDKDWLQKLNLKPSQSGFNIEQLSKVNPKLVVNQQLNYSEGKNNNKTIVVQKVDYEMLIPMLVGSIKEQQQQIDALKAELTTLKNKSAK</sequence>
<dbReference type="InterPro" id="IPR030392">
    <property type="entry name" value="S74_ICA"/>
</dbReference>
<feature type="chain" id="PRO_5020290762" description="Peptidase S74 domain-containing protein" evidence="1">
    <location>
        <begin position="22"/>
        <end position="137"/>
    </location>
</feature>
<comment type="caution">
    <text evidence="3">The sequence shown here is derived from an EMBL/GenBank/DDBJ whole genome shotgun (WGS) entry which is preliminary data.</text>
</comment>
<organism evidence="3 4">
    <name type="scientific">Pedobacter frigiditerrae</name>
    <dbReference type="NCBI Taxonomy" id="2530452"/>
    <lineage>
        <taxon>Bacteria</taxon>
        <taxon>Pseudomonadati</taxon>
        <taxon>Bacteroidota</taxon>
        <taxon>Sphingobacteriia</taxon>
        <taxon>Sphingobacteriales</taxon>
        <taxon>Sphingobacteriaceae</taxon>
        <taxon>Pedobacter</taxon>
    </lineage>
</organism>
<dbReference type="PROSITE" id="PS51688">
    <property type="entry name" value="ICA"/>
    <property type="match status" value="1"/>
</dbReference>